<keyword evidence="4" id="KW-1185">Reference proteome</keyword>
<dbReference type="InterPro" id="IPR013766">
    <property type="entry name" value="Thioredoxin_domain"/>
</dbReference>
<organism evidence="3 4">
    <name type="scientific">Oxalicibacterium flavum</name>
    <dbReference type="NCBI Taxonomy" id="179467"/>
    <lineage>
        <taxon>Bacteria</taxon>
        <taxon>Pseudomonadati</taxon>
        <taxon>Pseudomonadota</taxon>
        <taxon>Betaproteobacteria</taxon>
        <taxon>Burkholderiales</taxon>
        <taxon>Oxalobacteraceae</taxon>
        <taxon>Oxalicibacterium</taxon>
    </lineage>
</organism>
<gene>
    <name evidence="3" type="ORF">GCM10007205_27660</name>
</gene>
<dbReference type="InterPro" id="IPR047262">
    <property type="entry name" value="PRX-like1"/>
</dbReference>
<dbReference type="EMBL" id="BMCG01000006">
    <property type="protein sequence ID" value="GGC17131.1"/>
    <property type="molecule type" value="Genomic_DNA"/>
</dbReference>
<dbReference type="InterPro" id="IPR006311">
    <property type="entry name" value="TAT_signal"/>
</dbReference>
<accession>A0A8J2UQM4</accession>
<dbReference type="GO" id="GO:0016491">
    <property type="term" value="F:oxidoreductase activity"/>
    <property type="evidence" value="ECO:0007669"/>
    <property type="project" value="InterPro"/>
</dbReference>
<dbReference type="PANTHER" id="PTHR43640">
    <property type="entry name" value="OS07G0260300 PROTEIN"/>
    <property type="match status" value="1"/>
</dbReference>
<dbReference type="PROSITE" id="PS51352">
    <property type="entry name" value="THIOREDOXIN_2"/>
    <property type="match status" value="1"/>
</dbReference>
<sequence>MSSFSVVSRRAMLRTTALAAVLLGSGMAFTSATAAPAVGQPAPAFTAVDSKGQQHKLSDYQGKVVVLEWTNHDCPYVKKHYSSANMQGLQKQATDAGVVWLSVISSAPGEQGHVDGKKADELTASRKAAPSTILLDPQGTLGKAYDARTTPHMYVIDAKGVLRYAGGIDSIASPRVEDIQKADPLFKTALESVLKGESVAQAVTRPYGCSVKYAS</sequence>
<feature type="chain" id="PRO_5035256452" evidence="1">
    <location>
        <begin position="35"/>
        <end position="215"/>
    </location>
</feature>
<dbReference type="RefSeq" id="WP_229729064.1">
    <property type="nucleotide sequence ID" value="NZ_BMCG01000006.1"/>
</dbReference>
<keyword evidence="1" id="KW-0732">Signal</keyword>
<comment type="caution">
    <text evidence="3">The sequence shown here is derived from an EMBL/GenBank/DDBJ whole genome shotgun (WGS) entry which is preliminary data.</text>
</comment>
<protein>
    <submittedName>
        <fullName evidence="3">Thioredoxin family protein</fullName>
    </submittedName>
</protein>
<name>A0A8J2UQM4_9BURK</name>
<evidence type="ECO:0000313" key="3">
    <source>
        <dbReference type="EMBL" id="GGC17131.1"/>
    </source>
</evidence>
<feature type="signal peptide" evidence="1">
    <location>
        <begin position="1"/>
        <end position="34"/>
    </location>
</feature>
<dbReference type="SUPFAM" id="SSF52833">
    <property type="entry name" value="Thioredoxin-like"/>
    <property type="match status" value="1"/>
</dbReference>
<dbReference type="PROSITE" id="PS51318">
    <property type="entry name" value="TAT"/>
    <property type="match status" value="1"/>
</dbReference>
<evidence type="ECO:0000259" key="2">
    <source>
        <dbReference type="PROSITE" id="PS51352"/>
    </source>
</evidence>
<evidence type="ECO:0000313" key="4">
    <source>
        <dbReference type="Proteomes" id="UP000620266"/>
    </source>
</evidence>
<dbReference type="InterPro" id="IPR036249">
    <property type="entry name" value="Thioredoxin-like_sf"/>
</dbReference>
<dbReference type="PANTHER" id="PTHR43640:SF1">
    <property type="entry name" value="THIOREDOXIN-DEPENDENT PEROXIREDOXIN"/>
    <property type="match status" value="1"/>
</dbReference>
<dbReference type="InterPro" id="IPR000866">
    <property type="entry name" value="AhpC/TSA"/>
</dbReference>
<dbReference type="GO" id="GO:0016209">
    <property type="term" value="F:antioxidant activity"/>
    <property type="evidence" value="ECO:0007669"/>
    <property type="project" value="InterPro"/>
</dbReference>
<reference evidence="3" key="2">
    <citation type="submission" date="2020-09" db="EMBL/GenBank/DDBJ databases">
        <authorList>
            <person name="Sun Q."/>
            <person name="Sedlacek I."/>
        </authorList>
    </citation>
    <scope>NUCLEOTIDE SEQUENCE</scope>
    <source>
        <strain evidence="3">CCM 7086</strain>
    </source>
</reference>
<proteinExistence type="predicted"/>
<dbReference type="Proteomes" id="UP000620266">
    <property type="component" value="Unassembled WGS sequence"/>
</dbReference>
<dbReference type="AlphaFoldDB" id="A0A8J2UQM4"/>
<dbReference type="Gene3D" id="3.40.30.10">
    <property type="entry name" value="Glutaredoxin"/>
    <property type="match status" value="1"/>
</dbReference>
<feature type="domain" description="Thioredoxin" evidence="2">
    <location>
        <begin position="36"/>
        <end position="195"/>
    </location>
</feature>
<reference evidence="3" key="1">
    <citation type="journal article" date="2014" name="Int. J. Syst. Evol. Microbiol.">
        <title>Complete genome sequence of Corynebacterium casei LMG S-19264T (=DSM 44701T), isolated from a smear-ripened cheese.</title>
        <authorList>
            <consortium name="US DOE Joint Genome Institute (JGI-PGF)"/>
            <person name="Walter F."/>
            <person name="Albersmeier A."/>
            <person name="Kalinowski J."/>
            <person name="Ruckert C."/>
        </authorList>
    </citation>
    <scope>NUCLEOTIDE SEQUENCE</scope>
    <source>
        <strain evidence="3">CCM 7086</strain>
    </source>
</reference>
<dbReference type="Pfam" id="PF00578">
    <property type="entry name" value="AhpC-TSA"/>
    <property type="match status" value="1"/>
</dbReference>
<evidence type="ECO:0000256" key="1">
    <source>
        <dbReference type="SAM" id="SignalP"/>
    </source>
</evidence>